<feature type="region of interest" description="Disordered" evidence="5">
    <location>
        <begin position="1"/>
        <end position="24"/>
    </location>
</feature>
<dbReference type="InterPro" id="IPR041504">
    <property type="entry name" value="AidB_N"/>
</dbReference>
<dbReference type="Gene3D" id="6.10.250.600">
    <property type="match status" value="1"/>
</dbReference>
<evidence type="ECO:0000256" key="1">
    <source>
        <dbReference type="ARBA" id="ARBA00009347"/>
    </source>
</evidence>
<comment type="cofactor">
    <cofactor evidence="4">
        <name>FAD</name>
        <dbReference type="ChEBI" id="CHEBI:57692"/>
    </cofactor>
</comment>
<evidence type="ECO:0000259" key="6">
    <source>
        <dbReference type="Pfam" id="PF00441"/>
    </source>
</evidence>
<dbReference type="Gene3D" id="2.40.110.20">
    <property type="match status" value="1"/>
</dbReference>
<evidence type="ECO:0000256" key="3">
    <source>
        <dbReference type="ARBA" id="ARBA00022827"/>
    </source>
</evidence>
<feature type="compositionally biased region" description="Basic and acidic residues" evidence="5">
    <location>
        <begin position="10"/>
        <end position="19"/>
    </location>
</feature>
<comment type="similarity">
    <text evidence="1 4">Belongs to the acyl-CoA dehydrogenase family.</text>
</comment>
<dbReference type="InterPro" id="IPR009075">
    <property type="entry name" value="AcylCo_DH/oxidase_C"/>
</dbReference>
<keyword evidence="2 4" id="KW-0285">Flavoprotein</keyword>
<dbReference type="Gene3D" id="1.20.140.10">
    <property type="entry name" value="Butyryl-CoA Dehydrogenase, subunit A, domain 3"/>
    <property type="match status" value="1"/>
</dbReference>
<evidence type="ECO:0000256" key="2">
    <source>
        <dbReference type="ARBA" id="ARBA00022630"/>
    </source>
</evidence>
<name>A0A238W5F0_9ACTN</name>
<evidence type="ECO:0000259" key="8">
    <source>
        <dbReference type="Pfam" id="PF18158"/>
    </source>
</evidence>
<evidence type="ECO:0000313" key="9">
    <source>
        <dbReference type="EMBL" id="SNR40929.1"/>
    </source>
</evidence>
<evidence type="ECO:0000256" key="5">
    <source>
        <dbReference type="SAM" id="MobiDB-lite"/>
    </source>
</evidence>
<dbReference type="Pfam" id="PF00441">
    <property type="entry name" value="Acyl-CoA_dh_1"/>
    <property type="match status" value="1"/>
</dbReference>
<evidence type="ECO:0000259" key="7">
    <source>
        <dbReference type="Pfam" id="PF02770"/>
    </source>
</evidence>
<feature type="domain" description="Acyl-CoA dehydrogenase/oxidase C-terminal" evidence="6">
    <location>
        <begin position="302"/>
        <end position="456"/>
    </location>
</feature>
<protein>
    <submittedName>
        <fullName evidence="9">Putative acyl-CoA dehydrogenase</fullName>
    </submittedName>
</protein>
<dbReference type="Pfam" id="PF18158">
    <property type="entry name" value="AidB_N"/>
    <property type="match status" value="1"/>
</dbReference>
<dbReference type="Pfam" id="PF02770">
    <property type="entry name" value="Acyl-CoA_dh_M"/>
    <property type="match status" value="1"/>
</dbReference>
<keyword evidence="4" id="KW-0560">Oxidoreductase</keyword>
<dbReference type="OrthoDB" id="9771038at2"/>
<dbReference type="PANTHER" id="PTHR42707:SF3">
    <property type="entry name" value="ACYL-COA DEHYDROGENASE AIDB-RELATED"/>
    <property type="match status" value="1"/>
</dbReference>
<organism evidence="9 10">
    <name type="scientific">Blastococcus mobilis</name>
    <dbReference type="NCBI Taxonomy" id="1938746"/>
    <lineage>
        <taxon>Bacteria</taxon>
        <taxon>Bacillati</taxon>
        <taxon>Actinomycetota</taxon>
        <taxon>Actinomycetes</taxon>
        <taxon>Geodermatophilales</taxon>
        <taxon>Geodermatophilaceae</taxon>
        <taxon>Blastococcus</taxon>
    </lineage>
</organism>
<dbReference type="GO" id="GO:0003995">
    <property type="term" value="F:acyl-CoA dehydrogenase activity"/>
    <property type="evidence" value="ECO:0007669"/>
    <property type="project" value="TreeGrafter"/>
</dbReference>
<dbReference type="InterPro" id="IPR036250">
    <property type="entry name" value="AcylCo_DH-like_C"/>
</dbReference>
<dbReference type="SUPFAM" id="SSF47203">
    <property type="entry name" value="Acyl-CoA dehydrogenase C-terminal domain-like"/>
    <property type="match status" value="1"/>
</dbReference>
<dbReference type="InterPro" id="IPR006091">
    <property type="entry name" value="Acyl-CoA_Oxase/DH_mid-dom"/>
</dbReference>
<dbReference type="SUPFAM" id="SSF56645">
    <property type="entry name" value="Acyl-CoA dehydrogenase NM domain-like"/>
    <property type="match status" value="1"/>
</dbReference>
<dbReference type="PANTHER" id="PTHR42707">
    <property type="entry name" value="ACYL-COA DEHYDROGENASE"/>
    <property type="match status" value="1"/>
</dbReference>
<evidence type="ECO:0000313" key="10">
    <source>
        <dbReference type="Proteomes" id="UP000198403"/>
    </source>
</evidence>
<proteinExistence type="inferred from homology"/>
<keyword evidence="3 4" id="KW-0274">FAD</keyword>
<keyword evidence="10" id="KW-1185">Reference proteome</keyword>
<accession>A0A238W5F0</accession>
<feature type="domain" description="Adaptive response protein AidB N-terminal" evidence="8">
    <location>
        <begin position="26"/>
        <end position="179"/>
    </location>
</feature>
<dbReference type="InterPro" id="IPR009100">
    <property type="entry name" value="AcylCoA_DH/oxidase_NM_dom_sf"/>
</dbReference>
<reference evidence="9 10" key="1">
    <citation type="submission" date="2017-06" db="EMBL/GenBank/DDBJ databases">
        <authorList>
            <person name="Kim H.J."/>
            <person name="Triplett B.A."/>
        </authorList>
    </citation>
    <scope>NUCLEOTIDE SEQUENCE [LARGE SCALE GENOMIC DNA]</scope>
    <source>
        <strain evidence="9 10">DSM 44272</strain>
    </source>
</reference>
<dbReference type="EMBL" id="FZNO01000006">
    <property type="protein sequence ID" value="SNR40929.1"/>
    <property type="molecule type" value="Genomic_DNA"/>
</dbReference>
<dbReference type="AlphaFoldDB" id="A0A238W5F0"/>
<dbReference type="InterPro" id="IPR052904">
    <property type="entry name" value="Acyl-CoA_dehydrogenase-like"/>
</dbReference>
<dbReference type="RefSeq" id="WP_089335877.1">
    <property type="nucleotide sequence ID" value="NZ_FZNO01000006.1"/>
</dbReference>
<evidence type="ECO:0000256" key="4">
    <source>
        <dbReference type="RuleBase" id="RU362125"/>
    </source>
</evidence>
<feature type="domain" description="Acyl-CoA oxidase/dehydrogenase middle" evidence="7">
    <location>
        <begin position="195"/>
        <end position="292"/>
    </location>
</feature>
<sequence length="557" mass="60599">MTLTTSATHAEVRPDDFTRQRPVPENLVPDLNDVNAFDRDKIATAVIARYAPWARERASTLGSRVWDPKVLKAARDAQRHTPELRTLDRVGNEIYDVDFHPAYHELMGLGFGSGVHSLAWTADQPGAHSARAVLSYLWNQVDGSTACPLGMAYASIPVLRSQPEFAPFAEAIAAEAYDPADVPIGQKKSSGTIGYFMTEKQGGSDLRANVTVARPVGKRGPGETYLVNGHKWFASVPMSDVYLTVAQTEGGVSCLLIPRRLPDGRLNNIKINRLKDKLGNKANASSEIEYHDTVAYLVGEEGKGIRTILSSAEHTRLDFAVGSAGLMRAALSQALHYNDYRTAFGAPLSHLPIQAPVLADLALEWAGAAHLGFRVAHAEDHQGDVSEALVSRLLTPVAKFWNCRRVSGVTEEVIQSIGGNAYIEEHPCPRYYREAPLNAIWEGTSNMMVMDVGRVLARQPKAIEPVLDEIRPVAGEHPLLAAALTEIDELITAPEDTTRYLVTKIALAVQASLLVQRAPTVVADAFIASRLGAGWGPGYGTLRGVDYQAIIDYARLD</sequence>
<gene>
    <name evidence="9" type="ORF">SAMN06272737_10662</name>
</gene>
<dbReference type="Proteomes" id="UP000198403">
    <property type="component" value="Unassembled WGS sequence"/>
</dbReference>